<dbReference type="AlphaFoldDB" id="A0A401GLI6"/>
<dbReference type="Proteomes" id="UP000287166">
    <property type="component" value="Unassembled WGS sequence"/>
</dbReference>
<sequence>MSYLLVQLGVNGLEFQARSSLEGIAQSPEEATEHVLILHTSDTVSPTADCSARAFMKLGIGNAEDTTDISRKLANYDAPSVHALPSEIHGRGSNS</sequence>
<organism evidence="1 2">
    <name type="scientific">Sparassis crispa</name>
    <dbReference type="NCBI Taxonomy" id="139825"/>
    <lineage>
        <taxon>Eukaryota</taxon>
        <taxon>Fungi</taxon>
        <taxon>Dikarya</taxon>
        <taxon>Basidiomycota</taxon>
        <taxon>Agaricomycotina</taxon>
        <taxon>Agaricomycetes</taxon>
        <taxon>Polyporales</taxon>
        <taxon>Sparassidaceae</taxon>
        <taxon>Sparassis</taxon>
    </lineage>
</organism>
<proteinExistence type="predicted"/>
<keyword evidence="2" id="KW-1185">Reference proteome</keyword>
<comment type="caution">
    <text evidence="1">The sequence shown here is derived from an EMBL/GenBank/DDBJ whole genome shotgun (WGS) entry which is preliminary data.</text>
</comment>
<protein>
    <submittedName>
        <fullName evidence="1">Uncharacterized protein</fullName>
    </submittedName>
</protein>
<accession>A0A401GLI6</accession>
<gene>
    <name evidence="1" type="ORF">SCP_0500790</name>
</gene>
<reference evidence="1 2" key="1">
    <citation type="journal article" date="2018" name="Sci. Rep.">
        <title>Genome sequence of the cauliflower mushroom Sparassis crispa (Hanabiratake) and its association with beneficial usage.</title>
        <authorList>
            <person name="Kiyama R."/>
            <person name="Furutani Y."/>
            <person name="Kawaguchi K."/>
            <person name="Nakanishi T."/>
        </authorList>
    </citation>
    <scope>NUCLEOTIDE SEQUENCE [LARGE SCALE GENOMIC DNA]</scope>
</reference>
<name>A0A401GLI6_9APHY</name>
<dbReference type="EMBL" id="BFAD01000005">
    <property type="protein sequence ID" value="GBE83036.1"/>
    <property type="molecule type" value="Genomic_DNA"/>
</dbReference>
<dbReference type="OrthoDB" id="2754287at2759"/>
<dbReference type="InParanoid" id="A0A401GLI6"/>
<evidence type="ECO:0000313" key="1">
    <source>
        <dbReference type="EMBL" id="GBE83036.1"/>
    </source>
</evidence>
<evidence type="ECO:0000313" key="2">
    <source>
        <dbReference type="Proteomes" id="UP000287166"/>
    </source>
</evidence>
<dbReference type="GeneID" id="38779953"/>
<dbReference type="RefSeq" id="XP_027613949.1">
    <property type="nucleotide sequence ID" value="XM_027758148.1"/>
</dbReference>